<keyword evidence="1" id="KW-0812">Transmembrane</keyword>
<name>A0A1H2QIQ5_9GAMM</name>
<dbReference type="STRING" id="488533.SAMN04487960_101243"/>
<dbReference type="RefSeq" id="WP_091811121.1">
    <property type="nucleotide sequence ID" value="NZ_FNNE01000001.1"/>
</dbReference>
<proteinExistence type="predicted"/>
<dbReference type="OrthoDB" id="6364065at2"/>
<keyword evidence="1" id="KW-1133">Transmembrane helix</keyword>
<dbReference type="Proteomes" id="UP000199675">
    <property type="component" value="Unassembled WGS sequence"/>
</dbReference>
<feature type="transmembrane region" description="Helical" evidence="1">
    <location>
        <begin position="121"/>
        <end position="138"/>
    </location>
</feature>
<protein>
    <recommendedName>
        <fullName evidence="4">Short C-terminal domain-containing protein</fullName>
    </recommendedName>
</protein>
<dbReference type="AlphaFoldDB" id="A0A1H2QIQ5"/>
<sequence length="229" mass="26375">MTLLMQPSDSINLDSYATPNLELERQGWGVPDPADWIVDSKFRQTDGRRRISTLYKRFNRHYLAIRRQHRQRSLPEQVIDLSFIEREPREIRDDRLWLWALAVMCLLAPSLVYYLTPYLPLWGAPPVALGLLMMAMAWRGRTHDYQYLALHTDTVVFTVDGRLPEQSKVTAFIEELGAAIDTAQKSLPEGRARIPLAVTEMRRLCQAGIITDDDYEAAKGRWFSPSALD</sequence>
<reference evidence="2 3" key="1">
    <citation type="submission" date="2016-10" db="EMBL/GenBank/DDBJ databases">
        <authorList>
            <person name="de Groot N.N."/>
        </authorList>
    </citation>
    <scope>NUCLEOTIDE SEQUENCE [LARGE SCALE GENOMIC DNA]</scope>
    <source>
        <strain evidence="2 3">CGMCC 1.7059</strain>
    </source>
</reference>
<keyword evidence="1" id="KW-0472">Membrane</keyword>
<gene>
    <name evidence="2" type="ORF">SAMN04487960_101243</name>
</gene>
<evidence type="ECO:0000256" key="1">
    <source>
        <dbReference type="SAM" id="Phobius"/>
    </source>
</evidence>
<organism evidence="2 3">
    <name type="scientific">Marinobacter mobilis</name>
    <dbReference type="NCBI Taxonomy" id="488533"/>
    <lineage>
        <taxon>Bacteria</taxon>
        <taxon>Pseudomonadati</taxon>
        <taxon>Pseudomonadota</taxon>
        <taxon>Gammaproteobacteria</taxon>
        <taxon>Pseudomonadales</taxon>
        <taxon>Marinobacteraceae</taxon>
        <taxon>Marinobacter</taxon>
    </lineage>
</organism>
<evidence type="ECO:0000313" key="2">
    <source>
        <dbReference type="EMBL" id="SDW07097.1"/>
    </source>
</evidence>
<evidence type="ECO:0008006" key="4">
    <source>
        <dbReference type="Google" id="ProtNLM"/>
    </source>
</evidence>
<dbReference type="EMBL" id="FNNE01000001">
    <property type="protein sequence ID" value="SDW07097.1"/>
    <property type="molecule type" value="Genomic_DNA"/>
</dbReference>
<feature type="transmembrane region" description="Helical" evidence="1">
    <location>
        <begin position="96"/>
        <end position="115"/>
    </location>
</feature>
<accession>A0A1H2QIQ5</accession>
<evidence type="ECO:0000313" key="3">
    <source>
        <dbReference type="Proteomes" id="UP000199675"/>
    </source>
</evidence>
<keyword evidence="3" id="KW-1185">Reference proteome</keyword>